<dbReference type="RefSeq" id="WP_247375525.1">
    <property type="nucleotide sequence ID" value="NZ_JALLGV010000001.1"/>
</dbReference>
<name>A0ABD6CAH9_9EURY</name>
<evidence type="ECO:0000259" key="1">
    <source>
        <dbReference type="Pfam" id="PF00534"/>
    </source>
</evidence>
<comment type="caution">
    <text evidence="3">The sequence shown here is derived from an EMBL/GenBank/DDBJ whole genome shotgun (WGS) entry which is preliminary data.</text>
</comment>
<sequence>MRVAFVTERTVFDDATDGRERLQRIASGLAARGHDVTVFCTQWWAGYDESREYDGVTYRAVTVSEATPSFLTRLPVLLAQYRPDVVHATPEPPKLVAAANLGGTLARAPLVVEWFGDEDVDESRWTRYAARKPATVITPSELVRTVVRELGATTDTTQVVPESIDASLVETTEPNQDADIVYARELDADANVETLLLGLAELRQRDWSATIIGDGPKREEFEEQAADLRVDDRVSFVGDISREERVATYKGAHTFVQTAYRENFATELLWALACGCVGIVEYQAESSAHELIEQYPRSFRVSDDEGITEAIEDATKYERLDMDSDVAVAYDHNEVLERYLDIYQDLREEHGVF</sequence>
<evidence type="ECO:0000313" key="3">
    <source>
        <dbReference type="EMBL" id="MFD1587004.1"/>
    </source>
</evidence>
<dbReference type="AlphaFoldDB" id="A0ABD6CAH9"/>
<dbReference type="Pfam" id="PF00534">
    <property type="entry name" value="Glycos_transf_1"/>
    <property type="match status" value="1"/>
</dbReference>
<dbReference type="EMBL" id="JBHUDJ010000003">
    <property type="protein sequence ID" value="MFD1587004.1"/>
    <property type="molecule type" value="Genomic_DNA"/>
</dbReference>
<dbReference type="PANTHER" id="PTHR45947">
    <property type="entry name" value="SULFOQUINOVOSYL TRANSFERASE SQD2"/>
    <property type="match status" value="1"/>
</dbReference>
<reference evidence="3 4" key="1">
    <citation type="journal article" date="2019" name="Int. J. Syst. Evol. Microbiol.">
        <title>The Global Catalogue of Microorganisms (GCM) 10K type strain sequencing project: providing services to taxonomists for standard genome sequencing and annotation.</title>
        <authorList>
            <consortium name="The Broad Institute Genomics Platform"/>
            <consortium name="The Broad Institute Genome Sequencing Center for Infectious Disease"/>
            <person name="Wu L."/>
            <person name="Ma J."/>
        </authorList>
    </citation>
    <scope>NUCLEOTIDE SEQUENCE [LARGE SCALE GENOMIC DNA]</scope>
    <source>
        <strain evidence="3 4">CGMCC 1.12125</strain>
    </source>
</reference>
<dbReference type="PANTHER" id="PTHR45947:SF3">
    <property type="entry name" value="SULFOQUINOVOSYL TRANSFERASE SQD2"/>
    <property type="match status" value="1"/>
</dbReference>
<evidence type="ECO:0000313" key="4">
    <source>
        <dbReference type="Proteomes" id="UP001597119"/>
    </source>
</evidence>
<dbReference type="Proteomes" id="UP001597119">
    <property type="component" value="Unassembled WGS sequence"/>
</dbReference>
<accession>A0ABD6CAH9</accession>
<proteinExistence type="predicted"/>
<protein>
    <submittedName>
        <fullName evidence="3">Glycosyltransferase</fullName>
    </submittedName>
</protein>
<gene>
    <name evidence="3" type="ORF">ACFR9U_08410</name>
</gene>
<dbReference type="InterPro" id="IPR050194">
    <property type="entry name" value="Glycosyltransferase_grp1"/>
</dbReference>
<dbReference type="InterPro" id="IPR028098">
    <property type="entry name" value="Glyco_trans_4-like_N"/>
</dbReference>
<dbReference type="InterPro" id="IPR001296">
    <property type="entry name" value="Glyco_trans_1"/>
</dbReference>
<dbReference type="Gene3D" id="3.40.50.2000">
    <property type="entry name" value="Glycogen Phosphorylase B"/>
    <property type="match status" value="2"/>
</dbReference>
<feature type="domain" description="Glycosyl transferase family 1" evidence="1">
    <location>
        <begin position="170"/>
        <end position="314"/>
    </location>
</feature>
<evidence type="ECO:0000259" key="2">
    <source>
        <dbReference type="Pfam" id="PF13579"/>
    </source>
</evidence>
<organism evidence="3 4">
    <name type="scientific">Halorientalis brevis</name>
    <dbReference type="NCBI Taxonomy" id="1126241"/>
    <lineage>
        <taxon>Archaea</taxon>
        <taxon>Methanobacteriati</taxon>
        <taxon>Methanobacteriota</taxon>
        <taxon>Stenosarchaea group</taxon>
        <taxon>Halobacteria</taxon>
        <taxon>Halobacteriales</taxon>
        <taxon>Haloarculaceae</taxon>
        <taxon>Halorientalis</taxon>
    </lineage>
</organism>
<feature type="domain" description="Glycosyltransferase subfamily 4-like N-terminal" evidence="2">
    <location>
        <begin position="20"/>
        <end position="161"/>
    </location>
</feature>
<dbReference type="Pfam" id="PF13579">
    <property type="entry name" value="Glyco_trans_4_4"/>
    <property type="match status" value="1"/>
</dbReference>
<dbReference type="SUPFAM" id="SSF53756">
    <property type="entry name" value="UDP-Glycosyltransferase/glycogen phosphorylase"/>
    <property type="match status" value="1"/>
</dbReference>
<keyword evidence="4" id="KW-1185">Reference proteome</keyword>